<reference evidence="9 10" key="1">
    <citation type="submission" date="2020-06" db="EMBL/GenBank/DDBJ databases">
        <title>Actinomadura xiongansis sp. nov., isolated from soil of Baiyangdian.</title>
        <authorList>
            <person name="Zhang X."/>
        </authorList>
    </citation>
    <scope>NUCLEOTIDE SEQUENCE [LARGE SCALE GENOMIC DNA]</scope>
    <source>
        <strain evidence="9 10">HBUM206468</strain>
    </source>
</reference>
<comment type="caution">
    <text evidence="9">The sequence shown here is derived from an EMBL/GenBank/DDBJ whole genome shotgun (WGS) entry which is preliminary data.</text>
</comment>
<evidence type="ECO:0000256" key="3">
    <source>
        <dbReference type="ARBA" id="ARBA00022475"/>
    </source>
</evidence>
<evidence type="ECO:0000256" key="4">
    <source>
        <dbReference type="ARBA" id="ARBA00022679"/>
    </source>
</evidence>
<dbReference type="PANTHER" id="PTHR37316">
    <property type="entry name" value="TEICHOIC ACID GLYCEROL-PHOSPHATE PRIMASE"/>
    <property type="match status" value="1"/>
</dbReference>
<dbReference type="EMBL" id="JABVEC010000002">
    <property type="protein sequence ID" value="MBC6464784.1"/>
    <property type="molecule type" value="Genomic_DNA"/>
</dbReference>
<dbReference type="Gene3D" id="3.40.50.11820">
    <property type="match status" value="1"/>
</dbReference>
<keyword evidence="4" id="KW-0808">Transferase</keyword>
<accession>A0ABR7LJ52</accession>
<proteinExistence type="inferred from homology"/>
<dbReference type="InterPro" id="IPR043149">
    <property type="entry name" value="TagF_N"/>
</dbReference>
<evidence type="ECO:0000256" key="5">
    <source>
        <dbReference type="ARBA" id="ARBA00022944"/>
    </source>
</evidence>
<dbReference type="Gene3D" id="3.40.50.12580">
    <property type="match status" value="1"/>
</dbReference>
<organism evidence="9 10">
    <name type="scientific">Actinomadura alba</name>
    <dbReference type="NCBI Taxonomy" id="406431"/>
    <lineage>
        <taxon>Bacteria</taxon>
        <taxon>Bacillati</taxon>
        <taxon>Actinomycetota</taxon>
        <taxon>Actinomycetes</taxon>
        <taxon>Streptosporangiales</taxon>
        <taxon>Thermomonosporaceae</taxon>
        <taxon>Actinomadura</taxon>
    </lineage>
</organism>
<feature type="compositionally biased region" description="Acidic residues" evidence="7">
    <location>
        <begin position="574"/>
        <end position="583"/>
    </location>
</feature>
<dbReference type="InterPro" id="IPR001173">
    <property type="entry name" value="Glyco_trans_2-like"/>
</dbReference>
<evidence type="ECO:0000256" key="2">
    <source>
        <dbReference type="ARBA" id="ARBA00010488"/>
    </source>
</evidence>
<feature type="domain" description="Glycosyltransferase 2-like" evidence="8">
    <location>
        <begin position="6"/>
        <end position="161"/>
    </location>
</feature>
<evidence type="ECO:0000256" key="6">
    <source>
        <dbReference type="ARBA" id="ARBA00023136"/>
    </source>
</evidence>
<dbReference type="CDD" id="cd00761">
    <property type="entry name" value="Glyco_tranf_GTA_type"/>
    <property type="match status" value="1"/>
</dbReference>
<dbReference type="SUPFAM" id="SSF53756">
    <property type="entry name" value="UDP-Glycosyltransferase/glycogen phosphorylase"/>
    <property type="match status" value="1"/>
</dbReference>
<keyword evidence="3" id="KW-1003">Cell membrane</keyword>
<evidence type="ECO:0000313" key="9">
    <source>
        <dbReference type="EMBL" id="MBC6464784.1"/>
    </source>
</evidence>
<dbReference type="Pfam" id="PF04464">
    <property type="entry name" value="Glyphos_transf"/>
    <property type="match status" value="1"/>
</dbReference>
<dbReference type="Proteomes" id="UP000805614">
    <property type="component" value="Unassembled WGS sequence"/>
</dbReference>
<evidence type="ECO:0000313" key="10">
    <source>
        <dbReference type="Proteomes" id="UP000805614"/>
    </source>
</evidence>
<dbReference type="Gene3D" id="3.90.550.10">
    <property type="entry name" value="Spore Coat Polysaccharide Biosynthesis Protein SpsA, Chain A"/>
    <property type="match status" value="1"/>
</dbReference>
<comment type="subcellular location">
    <subcellularLocation>
        <location evidence="1">Cell membrane</location>
        <topology evidence="1">Peripheral membrane protein</topology>
    </subcellularLocation>
</comment>
<dbReference type="InterPro" id="IPR007554">
    <property type="entry name" value="Glycerophosphate_synth"/>
</dbReference>
<dbReference type="Pfam" id="PF00535">
    <property type="entry name" value="Glycos_transf_2"/>
    <property type="match status" value="1"/>
</dbReference>
<keyword evidence="5" id="KW-0777">Teichoic acid biosynthesis</keyword>
<name>A0ABR7LJ52_9ACTN</name>
<keyword evidence="6" id="KW-0472">Membrane</keyword>
<dbReference type="SUPFAM" id="SSF53448">
    <property type="entry name" value="Nucleotide-diphospho-sugar transferases"/>
    <property type="match status" value="1"/>
</dbReference>
<evidence type="ECO:0000256" key="1">
    <source>
        <dbReference type="ARBA" id="ARBA00004202"/>
    </source>
</evidence>
<evidence type="ECO:0000259" key="8">
    <source>
        <dbReference type="Pfam" id="PF00535"/>
    </source>
</evidence>
<feature type="region of interest" description="Disordered" evidence="7">
    <location>
        <begin position="565"/>
        <end position="588"/>
    </location>
</feature>
<dbReference type="PANTHER" id="PTHR37316:SF3">
    <property type="entry name" value="TEICHOIC ACID GLYCEROL-PHOSPHATE TRANSFERASE"/>
    <property type="match status" value="1"/>
</dbReference>
<sequence>MNVTISVIVSTHAAGARLAETLWSVAAQSHDRLEVLVVDDGAGAAASVRLPDERFRLVRAGAPSRGAARNVGVAQATGGYLAFVDGGDVLLPGGLRALAETLAETGSDLAAGNVGVRRERVIAPSRTHQTAFTRTLLRTHIARHPALLQDRYVTNKLFRRRFWDEHALSFPDVNRYDDLVVSIAAHHLAGSVDVLRSTVVVRGRDGWPEPTAEPREIADGYTAVSAVFARLDGTWRAKDRLRFQTTALDRELRVFLDAMPDAGADERVRIVERAAAYAEGVDPRAFTALPALTRLKWHLASRRLVTELVKLVRFERGGTSPAIVRDPVRRFVVYPYWKDDSLAIPRAVYRARREVAMRGRAHEVRWVDGRLRITGEAYINSVGMRRRWTSVKAVILRSEDGGLVLLRARQTPRPGRASGAWTGFEVTIDPRRLRRRRWSRRTRWADGTWNVEVAVLNAGIYRSGALRGGVSGTGANPPYGYVADGVRVVPLVADGGLRLRIETVRARATALRWSGGALEIEGTAEDGVAVEPVLSRPDVPVPVPIPVTVHAGGFTARLEHAVLADDPADRDPDQDPDADPEVMDDTRDRTVSLGGEPLALAEGVEDAVRLVGARELVAGRGVGGYLRIRTRSARMTVTSCAWREPGVFELSGTHPAPNAGSEPRGDLVLRARGRRKEHAFAMTFDRDELRGRVPAAAIATLGGPLPLRPGRWDVLFRPAGGRALAVRLDGRVGERLPSAVEVALRGYTLEDHDGRLVLEVTGDLRPEERSAGTRLRDEARRRVARDGLRDTVLFSCFNGRQYSDSTRAIHEELVRRGCDLEQLWVVDDAQVELPGTLRAVRLNGAEWHDAMASSRYIVTNHRLGDRFHRHPGQVVLQTWHGTPLKKIGRDVKEVHFAYAPGMRKALRPGDLKGPALPEWTHLLSPNPFSTEILRRALAFDGDIIETGYPRNDVLHSPRANEIAARVRSRLGLPDGKKVVLYAPTWRDDQYYGRGRYRFDMRIDLARARAALGDDHVLLVRLHSNIVDGVPGDGDGFVHDVSPYPDIAELYLVADLLITDYSSVMFDYANTRRPMLFFTYDLRDYRDRLRGFYFDFGKEAPGPLIETSDALIDAVRSADDTALRHRPAYDAFVRRFCPLDDGRAAARVVDGIFPGTS</sequence>
<dbReference type="InterPro" id="IPR051612">
    <property type="entry name" value="Teichoic_Acid_Biosynth"/>
</dbReference>
<comment type="similarity">
    <text evidence="2">Belongs to the CDP-glycerol glycerophosphotransferase family.</text>
</comment>
<dbReference type="RefSeq" id="WP_187241766.1">
    <property type="nucleotide sequence ID" value="NZ_BAAAOK010000008.1"/>
</dbReference>
<dbReference type="InterPro" id="IPR029044">
    <property type="entry name" value="Nucleotide-diphossugar_trans"/>
</dbReference>
<keyword evidence="10" id="KW-1185">Reference proteome</keyword>
<gene>
    <name evidence="9" type="ORF">HKK74_04630</name>
</gene>
<evidence type="ECO:0000256" key="7">
    <source>
        <dbReference type="SAM" id="MobiDB-lite"/>
    </source>
</evidence>
<protein>
    <submittedName>
        <fullName evidence="9">Bifunctional glycosyltransferase family 2 protein/CDP-glycerol:glycerophosphate glycerophosphotransferase</fullName>
    </submittedName>
</protein>
<dbReference type="InterPro" id="IPR043148">
    <property type="entry name" value="TagF_C"/>
</dbReference>